<dbReference type="KEGG" id="more:E1B28_011061"/>
<accession>A0A9P7UQT5</accession>
<reference evidence="2" key="1">
    <citation type="journal article" date="2021" name="Genome Biol. Evol.">
        <title>The assembled and annotated genome of the fairy-ring fungus Marasmius oreades.</title>
        <authorList>
            <person name="Hiltunen M."/>
            <person name="Ament-Velasquez S.L."/>
            <person name="Johannesson H."/>
        </authorList>
    </citation>
    <scope>NUCLEOTIDE SEQUENCE</scope>
    <source>
        <strain evidence="2">03SP1</strain>
    </source>
</reference>
<dbReference type="Proteomes" id="UP001049176">
    <property type="component" value="Chromosome 7"/>
</dbReference>
<evidence type="ECO:0000313" key="3">
    <source>
        <dbReference type="Proteomes" id="UP001049176"/>
    </source>
</evidence>
<dbReference type="RefSeq" id="XP_043005841.1">
    <property type="nucleotide sequence ID" value="XM_043156057.1"/>
</dbReference>
<organism evidence="2 3">
    <name type="scientific">Marasmius oreades</name>
    <name type="common">fairy-ring Marasmius</name>
    <dbReference type="NCBI Taxonomy" id="181124"/>
    <lineage>
        <taxon>Eukaryota</taxon>
        <taxon>Fungi</taxon>
        <taxon>Dikarya</taxon>
        <taxon>Basidiomycota</taxon>
        <taxon>Agaricomycotina</taxon>
        <taxon>Agaricomycetes</taxon>
        <taxon>Agaricomycetidae</taxon>
        <taxon>Agaricales</taxon>
        <taxon>Marasmiineae</taxon>
        <taxon>Marasmiaceae</taxon>
        <taxon>Marasmius</taxon>
    </lineage>
</organism>
<dbReference type="GeneID" id="66080136"/>
<feature type="region of interest" description="Disordered" evidence="1">
    <location>
        <begin position="47"/>
        <end position="68"/>
    </location>
</feature>
<protein>
    <submittedName>
        <fullName evidence="2">Uncharacterized protein</fullName>
    </submittedName>
</protein>
<dbReference type="EMBL" id="CM032187">
    <property type="protein sequence ID" value="KAG7089371.1"/>
    <property type="molecule type" value="Genomic_DNA"/>
</dbReference>
<gene>
    <name evidence="2" type="ORF">E1B28_011061</name>
</gene>
<keyword evidence="3" id="KW-1185">Reference proteome</keyword>
<sequence>MKATWEAEDSFNDPRLIQQFDQDVEEDGVDDDRHSCILLREASEAGWNPDEPDIIPLHTSTSQFRHSL</sequence>
<feature type="compositionally biased region" description="Polar residues" evidence="1">
    <location>
        <begin position="58"/>
        <end position="68"/>
    </location>
</feature>
<evidence type="ECO:0000313" key="2">
    <source>
        <dbReference type="EMBL" id="KAG7089371.1"/>
    </source>
</evidence>
<dbReference type="OrthoDB" id="3062799at2759"/>
<proteinExistence type="predicted"/>
<evidence type="ECO:0000256" key="1">
    <source>
        <dbReference type="SAM" id="MobiDB-lite"/>
    </source>
</evidence>
<comment type="caution">
    <text evidence="2">The sequence shown here is derived from an EMBL/GenBank/DDBJ whole genome shotgun (WGS) entry which is preliminary data.</text>
</comment>
<dbReference type="AlphaFoldDB" id="A0A9P7UQT5"/>
<name>A0A9P7UQT5_9AGAR</name>